<feature type="compositionally biased region" description="Pro residues" evidence="1">
    <location>
        <begin position="114"/>
        <end position="128"/>
    </location>
</feature>
<reference evidence="2" key="1">
    <citation type="submission" date="2020-11" db="EMBL/GenBank/DDBJ databases">
        <authorList>
            <consortium name="DOE Joint Genome Institute"/>
            <person name="Ahrendt S."/>
            <person name="Riley R."/>
            <person name="Andreopoulos W."/>
            <person name="Labutti K."/>
            <person name="Pangilinan J."/>
            <person name="Ruiz-Duenas F.J."/>
            <person name="Barrasa J.M."/>
            <person name="Sanchez-Garcia M."/>
            <person name="Camarero S."/>
            <person name="Miyauchi S."/>
            <person name="Serrano A."/>
            <person name="Linde D."/>
            <person name="Babiker R."/>
            <person name="Drula E."/>
            <person name="Ayuso-Fernandez I."/>
            <person name="Pacheco R."/>
            <person name="Padilla G."/>
            <person name="Ferreira P."/>
            <person name="Barriuso J."/>
            <person name="Kellner H."/>
            <person name="Castanera R."/>
            <person name="Alfaro M."/>
            <person name="Ramirez L."/>
            <person name="Pisabarro A.G."/>
            <person name="Kuo A."/>
            <person name="Tritt A."/>
            <person name="Lipzen A."/>
            <person name="He G."/>
            <person name="Yan M."/>
            <person name="Ng V."/>
            <person name="Cullen D."/>
            <person name="Martin F."/>
            <person name="Rosso M.-N."/>
            <person name="Henrissat B."/>
            <person name="Hibbett D."/>
            <person name="Martinez A.T."/>
            <person name="Grigoriev I.V."/>
        </authorList>
    </citation>
    <scope>NUCLEOTIDE SEQUENCE</scope>
    <source>
        <strain evidence="2">AH 40177</strain>
    </source>
</reference>
<feature type="region of interest" description="Disordered" evidence="1">
    <location>
        <begin position="112"/>
        <end position="141"/>
    </location>
</feature>
<accession>A0A9P5PXL8</accession>
<comment type="caution">
    <text evidence="2">The sequence shown here is derived from an EMBL/GenBank/DDBJ whole genome shotgun (WGS) entry which is preliminary data.</text>
</comment>
<dbReference type="EMBL" id="JADNRY010000036">
    <property type="protein sequence ID" value="KAF9070957.1"/>
    <property type="molecule type" value="Genomic_DNA"/>
</dbReference>
<evidence type="ECO:0000313" key="2">
    <source>
        <dbReference type="EMBL" id="KAF9070957.1"/>
    </source>
</evidence>
<proteinExistence type="predicted"/>
<name>A0A9P5PXL8_9AGAR</name>
<dbReference type="OrthoDB" id="2500246at2759"/>
<dbReference type="Proteomes" id="UP000772434">
    <property type="component" value="Unassembled WGS sequence"/>
</dbReference>
<gene>
    <name evidence="2" type="ORF">BDP27DRAFT_1446664</name>
</gene>
<evidence type="ECO:0000313" key="3">
    <source>
        <dbReference type="Proteomes" id="UP000772434"/>
    </source>
</evidence>
<dbReference type="AlphaFoldDB" id="A0A9P5PXL8"/>
<organism evidence="2 3">
    <name type="scientific">Rhodocollybia butyracea</name>
    <dbReference type="NCBI Taxonomy" id="206335"/>
    <lineage>
        <taxon>Eukaryota</taxon>
        <taxon>Fungi</taxon>
        <taxon>Dikarya</taxon>
        <taxon>Basidiomycota</taxon>
        <taxon>Agaricomycotina</taxon>
        <taxon>Agaricomycetes</taxon>
        <taxon>Agaricomycetidae</taxon>
        <taxon>Agaricales</taxon>
        <taxon>Marasmiineae</taxon>
        <taxon>Omphalotaceae</taxon>
        <taxon>Rhodocollybia</taxon>
    </lineage>
</organism>
<sequence>MDFPSFSPGFQFRLVTSRSLLEYTRQKTLIPLCLCRFTGLLGASILHDVVWMIVNEQGGFIKVLTVLLLLLELSTFPSFALAIQGNEEHNWWVLAMPGGFTRSRDRYKNVDEVPAPPRAATPPPPLAPQAPAHAPGAYQTV</sequence>
<protein>
    <submittedName>
        <fullName evidence="2">Uncharacterized protein</fullName>
    </submittedName>
</protein>
<keyword evidence="3" id="KW-1185">Reference proteome</keyword>
<feature type="compositionally biased region" description="Low complexity" evidence="1">
    <location>
        <begin position="129"/>
        <end position="141"/>
    </location>
</feature>
<evidence type="ECO:0000256" key="1">
    <source>
        <dbReference type="SAM" id="MobiDB-lite"/>
    </source>
</evidence>